<proteinExistence type="predicted"/>
<sequence length="72" mass="8005">MKGQRSSPRTRNGGDAKNLGYSLPVAFLFFYTRQMPPVAILLGYECSLKEETTNVSTTFHTTISIMTRGTNT</sequence>
<name>U5GUC2_POPTR</name>
<evidence type="ECO:0000313" key="2">
    <source>
        <dbReference type="Proteomes" id="UP000006729"/>
    </source>
</evidence>
<gene>
    <name evidence="1" type="ORF">POPTR_001G181900</name>
</gene>
<evidence type="ECO:0000313" key="1">
    <source>
        <dbReference type="EMBL" id="PNT55242.1"/>
    </source>
</evidence>
<reference evidence="1 2" key="1">
    <citation type="journal article" date="2006" name="Science">
        <title>The genome of black cottonwood, Populus trichocarpa (Torr. &amp; Gray).</title>
        <authorList>
            <person name="Tuskan G.A."/>
            <person name="Difazio S."/>
            <person name="Jansson S."/>
            <person name="Bohlmann J."/>
            <person name="Grigoriev I."/>
            <person name="Hellsten U."/>
            <person name="Putnam N."/>
            <person name="Ralph S."/>
            <person name="Rombauts S."/>
            <person name="Salamov A."/>
            <person name="Schein J."/>
            <person name="Sterck L."/>
            <person name="Aerts A."/>
            <person name="Bhalerao R.R."/>
            <person name="Bhalerao R.P."/>
            <person name="Blaudez D."/>
            <person name="Boerjan W."/>
            <person name="Brun A."/>
            <person name="Brunner A."/>
            <person name="Busov V."/>
            <person name="Campbell M."/>
            <person name="Carlson J."/>
            <person name="Chalot M."/>
            <person name="Chapman J."/>
            <person name="Chen G.L."/>
            <person name="Cooper D."/>
            <person name="Coutinho P.M."/>
            <person name="Couturier J."/>
            <person name="Covert S."/>
            <person name="Cronk Q."/>
            <person name="Cunningham R."/>
            <person name="Davis J."/>
            <person name="Degroeve S."/>
            <person name="Dejardin A."/>
            <person name="Depamphilis C."/>
            <person name="Detter J."/>
            <person name="Dirks B."/>
            <person name="Dubchak I."/>
            <person name="Duplessis S."/>
            <person name="Ehlting J."/>
            <person name="Ellis B."/>
            <person name="Gendler K."/>
            <person name="Goodstein D."/>
            <person name="Gribskov M."/>
            <person name="Grimwood J."/>
            <person name="Groover A."/>
            <person name="Gunter L."/>
            <person name="Hamberger B."/>
            <person name="Heinze B."/>
            <person name="Helariutta Y."/>
            <person name="Henrissat B."/>
            <person name="Holligan D."/>
            <person name="Holt R."/>
            <person name="Huang W."/>
            <person name="Islam-Faridi N."/>
            <person name="Jones S."/>
            <person name="Jones-Rhoades M."/>
            <person name="Jorgensen R."/>
            <person name="Joshi C."/>
            <person name="Kangasjarvi J."/>
            <person name="Karlsson J."/>
            <person name="Kelleher C."/>
            <person name="Kirkpatrick R."/>
            <person name="Kirst M."/>
            <person name="Kohler A."/>
            <person name="Kalluri U."/>
            <person name="Larimer F."/>
            <person name="Leebens-Mack J."/>
            <person name="Leple J.C."/>
            <person name="Locascio P."/>
            <person name="Lou Y."/>
            <person name="Lucas S."/>
            <person name="Martin F."/>
            <person name="Montanini B."/>
            <person name="Napoli C."/>
            <person name="Nelson D.R."/>
            <person name="Nelson C."/>
            <person name="Nieminen K."/>
            <person name="Nilsson O."/>
            <person name="Pereda V."/>
            <person name="Peter G."/>
            <person name="Philippe R."/>
            <person name="Pilate G."/>
            <person name="Poliakov A."/>
            <person name="Razumovskaya J."/>
            <person name="Richardson P."/>
            <person name="Rinaldi C."/>
            <person name="Ritland K."/>
            <person name="Rouze P."/>
            <person name="Ryaboy D."/>
            <person name="Schmutz J."/>
            <person name="Schrader J."/>
            <person name="Segerman B."/>
            <person name="Shin H."/>
            <person name="Siddiqui A."/>
            <person name="Sterky F."/>
            <person name="Terry A."/>
            <person name="Tsai C.J."/>
            <person name="Uberbacher E."/>
            <person name="Unneberg P."/>
            <person name="Vahala J."/>
            <person name="Wall K."/>
            <person name="Wessler S."/>
            <person name="Yang G."/>
            <person name="Yin T."/>
            <person name="Douglas C."/>
            <person name="Marra M."/>
            <person name="Sandberg G."/>
            <person name="Van de Peer Y."/>
            <person name="Rokhsar D."/>
        </authorList>
    </citation>
    <scope>NUCLEOTIDE SEQUENCE [LARGE SCALE GENOMIC DNA]</scope>
    <source>
        <strain evidence="2">cv. Nisqually</strain>
    </source>
</reference>
<organism evidence="1 2">
    <name type="scientific">Populus trichocarpa</name>
    <name type="common">Western balsam poplar</name>
    <name type="synonym">Populus balsamifera subsp. trichocarpa</name>
    <dbReference type="NCBI Taxonomy" id="3694"/>
    <lineage>
        <taxon>Eukaryota</taxon>
        <taxon>Viridiplantae</taxon>
        <taxon>Streptophyta</taxon>
        <taxon>Embryophyta</taxon>
        <taxon>Tracheophyta</taxon>
        <taxon>Spermatophyta</taxon>
        <taxon>Magnoliopsida</taxon>
        <taxon>eudicotyledons</taxon>
        <taxon>Gunneridae</taxon>
        <taxon>Pentapetalae</taxon>
        <taxon>rosids</taxon>
        <taxon>fabids</taxon>
        <taxon>Malpighiales</taxon>
        <taxon>Salicaceae</taxon>
        <taxon>Saliceae</taxon>
        <taxon>Populus</taxon>
    </lineage>
</organism>
<accession>U5GUC2</accession>
<dbReference type="EMBL" id="CM009290">
    <property type="protein sequence ID" value="PNT55242.1"/>
    <property type="molecule type" value="Genomic_DNA"/>
</dbReference>
<dbReference type="AlphaFoldDB" id="U5GUC2"/>
<protein>
    <submittedName>
        <fullName evidence="1">Uncharacterized protein</fullName>
    </submittedName>
</protein>
<dbReference type="Proteomes" id="UP000006729">
    <property type="component" value="Chromosome 1"/>
</dbReference>
<dbReference type="HOGENOM" id="CLU_2726892_0_0_1"/>
<keyword evidence="2" id="KW-1185">Reference proteome</keyword>
<dbReference type="InParanoid" id="U5GUC2"/>